<dbReference type="GO" id="GO:0008622">
    <property type="term" value="C:epsilon DNA polymerase complex"/>
    <property type="evidence" value="ECO:0007669"/>
    <property type="project" value="InterPro"/>
</dbReference>
<evidence type="ECO:0000256" key="1">
    <source>
        <dbReference type="ARBA" id="ARBA00022679"/>
    </source>
</evidence>
<dbReference type="EnsemblMetazoa" id="XM_021052299.1">
    <property type="protein sequence ID" value="XP_020907958.1"/>
    <property type="gene ID" value="LOC110246011"/>
</dbReference>
<comment type="subcellular location">
    <subcellularLocation>
        <location evidence="6">Nucleus</location>
    </subcellularLocation>
</comment>
<evidence type="ECO:0000256" key="4">
    <source>
        <dbReference type="ARBA" id="ARBA00022932"/>
    </source>
</evidence>
<dbReference type="GO" id="GO:0003677">
    <property type="term" value="F:DNA binding"/>
    <property type="evidence" value="ECO:0007669"/>
    <property type="project" value="UniProtKB-KW"/>
</dbReference>
<evidence type="ECO:0000313" key="9">
    <source>
        <dbReference type="Proteomes" id="UP000887567"/>
    </source>
</evidence>
<dbReference type="PANTHER" id="PTHR10670">
    <property type="entry name" value="DNA POLYMERASE EPSILON CATALYTIC SUBUNIT A"/>
    <property type="match status" value="1"/>
</dbReference>
<dbReference type="GO" id="GO:0045004">
    <property type="term" value="P:DNA replication proofreading"/>
    <property type="evidence" value="ECO:0007669"/>
    <property type="project" value="TreeGrafter"/>
</dbReference>
<dbReference type="InterPro" id="IPR054475">
    <property type="entry name" value="Znf-DPOE"/>
</dbReference>
<comment type="cofactor">
    <cofactor evidence="6">
        <name>[4Fe-4S] cluster</name>
        <dbReference type="ChEBI" id="CHEBI:49883"/>
    </cofactor>
</comment>
<dbReference type="EC" id="2.7.7.7" evidence="6"/>
<dbReference type="GO" id="GO:0006287">
    <property type="term" value="P:base-excision repair, gap-filling"/>
    <property type="evidence" value="ECO:0007669"/>
    <property type="project" value="TreeGrafter"/>
</dbReference>
<evidence type="ECO:0000256" key="6">
    <source>
        <dbReference type="RuleBase" id="RU365029"/>
    </source>
</evidence>
<keyword evidence="6" id="KW-0539">Nucleus</keyword>
<keyword evidence="1 6" id="KW-0808">Transferase</keyword>
<keyword evidence="4 6" id="KW-0239">DNA-directed DNA polymerase</keyword>
<organism evidence="8 9">
    <name type="scientific">Exaiptasia diaphana</name>
    <name type="common">Tropical sea anemone</name>
    <name type="synonym">Aiptasia pulchella</name>
    <dbReference type="NCBI Taxonomy" id="2652724"/>
    <lineage>
        <taxon>Eukaryota</taxon>
        <taxon>Metazoa</taxon>
        <taxon>Cnidaria</taxon>
        <taxon>Anthozoa</taxon>
        <taxon>Hexacorallia</taxon>
        <taxon>Actiniaria</taxon>
        <taxon>Aiptasiidae</taxon>
        <taxon>Exaiptasia</taxon>
    </lineage>
</organism>
<dbReference type="AlphaFoldDB" id="A0A913XQ66"/>
<evidence type="ECO:0000256" key="5">
    <source>
        <dbReference type="ARBA" id="ARBA00023125"/>
    </source>
</evidence>
<comment type="similarity">
    <text evidence="6">Belongs to the DNA polymerase type-B family.</text>
</comment>
<dbReference type="GO" id="GO:0006272">
    <property type="term" value="P:leading strand elongation"/>
    <property type="evidence" value="ECO:0007669"/>
    <property type="project" value="TreeGrafter"/>
</dbReference>
<keyword evidence="5 6" id="KW-0238">DNA-binding</keyword>
<dbReference type="Pfam" id="PF22912">
    <property type="entry name" value="zf-DPOE"/>
    <property type="match status" value="1"/>
</dbReference>
<dbReference type="PANTHER" id="PTHR10670:SF0">
    <property type="entry name" value="DNA POLYMERASE EPSILON CATALYTIC SUBUNIT A"/>
    <property type="match status" value="1"/>
</dbReference>
<evidence type="ECO:0000259" key="7">
    <source>
        <dbReference type="Pfam" id="PF22912"/>
    </source>
</evidence>
<keyword evidence="6" id="KW-0408">Iron</keyword>
<keyword evidence="6" id="KW-0004">4Fe-4S</keyword>
<keyword evidence="6" id="KW-0863">Zinc-finger</keyword>
<dbReference type="RefSeq" id="XP_020907958.1">
    <property type="nucleotide sequence ID" value="XM_021052299.1"/>
</dbReference>
<dbReference type="GeneID" id="110246011"/>
<dbReference type="KEGG" id="epa:110246011"/>
<protein>
    <recommendedName>
        <fullName evidence="6">DNA polymerase epsilon catalytic subunit</fullName>
        <ecNumber evidence="6">2.7.7.7</ecNumber>
    </recommendedName>
</protein>
<evidence type="ECO:0000256" key="3">
    <source>
        <dbReference type="ARBA" id="ARBA00022705"/>
    </source>
</evidence>
<keyword evidence="9" id="KW-1185">Reference proteome</keyword>
<dbReference type="Proteomes" id="UP000887567">
    <property type="component" value="Unplaced"/>
</dbReference>
<keyword evidence="6" id="KW-0411">Iron-sulfur</keyword>
<keyword evidence="3 6" id="KW-0235">DNA replication</keyword>
<dbReference type="OrthoDB" id="10006192at2759"/>
<name>A0A913XQ66_EXADI</name>
<proteinExistence type="inferred from homology"/>
<dbReference type="InterPro" id="IPR029703">
    <property type="entry name" value="POL2"/>
</dbReference>
<keyword evidence="2 6" id="KW-0548">Nucleotidyltransferase</keyword>
<reference evidence="8" key="1">
    <citation type="submission" date="2022-11" db="UniProtKB">
        <authorList>
            <consortium name="EnsemblMetazoa"/>
        </authorList>
    </citation>
    <scope>IDENTIFICATION</scope>
</reference>
<accession>A0A913XQ66</accession>
<dbReference type="GO" id="GO:0000278">
    <property type="term" value="P:mitotic cell cycle"/>
    <property type="evidence" value="ECO:0007669"/>
    <property type="project" value="TreeGrafter"/>
</dbReference>
<dbReference type="GO" id="GO:0051539">
    <property type="term" value="F:4 iron, 4 sulfur cluster binding"/>
    <property type="evidence" value="ECO:0007669"/>
    <property type="project" value="UniProtKB-KW"/>
</dbReference>
<keyword evidence="6" id="KW-0862">Zinc</keyword>
<sequence>MDAIEHQLITALQKRSMTHVLQDLKCSKCGGIKDTNMSKYCKCGSNFTLTAPAAEFAEKMRTFRNIAKHYKMNLLQDIVNWIIQDNPV</sequence>
<dbReference type="GO" id="GO:0008270">
    <property type="term" value="F:zinc ion binding"/>
    <property type="evidence" value="ECO:0007669"/>
    <property type="project" value="UniProtKB-KW"/>
</dbReference>
<comment type="function">
    <text evidence="6">DNA polymerase II participates in chromosomal DNA replication.</text>
</comment>
<dbReference type="GO" id="GO:0003887">
    <property type="term" value="F:DNA-directed DNA polymerase activity"/>
    <property type="evidence" value="ECO:0007669"/>
    <property type="project" value="UniProtKB-KW"/>
</dbReference>
<evidence type="ECO:0000313" key="8">
    <source>
        <dbReference type="EnsemblMetazoa" id="XP_020907958.1"/>
    </source>
</evidence>
<keyword evidence="6" id="KW-0479">Metal-binding</keyword>
<evidence type="ECO:0000256" key="2">
    <source>
        <dbReference type="ARBA" id="ARBA00022695"/>
    </source>
</evidence>
<dbReference type="GO" id="GO:0008310">
    <property type="term" value="F:single-stranded DNA 3'-5' DNA exonuclease activity"/>
    <property type="evidence" value="ECO:0007669"/>
    <property type="project" value="TreeGrafter"/>
</dbReference>
<feature type="domain" description="DNA polymerase-epsilon zinc finger" evidence="7">
    <location>
        <begin position="21"/>
        <end position="77"/>
    </location>
</feature>
<dbReference type="GO" id="GO:0006297">
    <property type="term" value="P:nucleotide-excision repair, DNA gap filling"/>
    <property type="evidence" value="ECO:0007669"/>
    <property type="project" value="TreeGrafter"/>
</dbReference>
<comment type="catalytic activity">
    <reaction evidence="6">
        <text>DNA(n) + a 2'-deoxyribonucleoside 5'-triphosphate = DNA(n+1) + diphosphate</text>
        <dbReference type="Rhea" id="RHEA:22508"/>
        <dbReference type="Rhea" id="RHEA-COMP:17339"/>
        <dbReference type="Rhea" id="RHEA-COMP:17340"/>
        <dbReference type="ChEBI" id="CHEBI:33019"/>
        <dbReference type="ChEBI" id="CHEBI:61560"/>
        <dbReference type="ChEBI" id="CHEBI:173112"/>
        <dbReference type="EC" id="2.7.7.7"/>
    </reaction>
</comment>